<comment type="caution">
    <text evidence="5">The sequence shown here is derived from an EMBL/GenBank/DDBJ whole genome shotgun (WGS) entry which is preliminary data.</text>
</comment>
<keyword evidence="6" id="KW-1185">Reference proteome</keyword>
<evidence type="ECO:0000256" key="1">
    <source>
        <dbReference type="ARBA" id="ARBA00022468"/>
    </source>
</evidence>
<gene>
    <name evidence="5" type="ORF">TCAL_07965</name>
</gene>
<protein>
    <recommendedName>
        <fullName evidence="4">Rho-GAP domain-containing protein</fullName>
    </recommendedName>
</protein>
<accession>A0A553NBA2</accession>
<dbReference type="InterPro" id="IPR008936">
    <property type="entry name" value="Rho_GTPase_activation_prot"/>
</dbReference>
<proteinExistence type="predicted"/>
<dbReference type="Gene3D" id="1.20.1270.60">
    <property type="entry name" value="Arfaptin homology (AH) domain/BAR domain"/>
    <property type="match status" value="1"/>
</dbReference>
<dbReference type="InterPro" id="IPR047165">
    <property type="entry name" value="RHG17/44/SH3BP1-like"/>
</dbReference>
<dbReference type="GO" id="GO:0007165">
    <property type="term" value="P:signal transduction"/>
    <property type="evidence" value="ECO:0007669"/>
    <property type="project" value="InterPro"/>
</dbReference>
<feature type="compositionally biased region" description="Low complexity" evidence="3">
    <location>
        <begin position="688"/>
        <end position="700"/>
    </location>
</feature>
<dbReference type="PANTHER" id="PTHR14130:SF14">
    <property type="entry name" value="RHO GTPASE-ACTIVATING PROTEIN 92B"/>
    <property type="match status" value="1"/>
</dbReference>
<dbReference type="STRING" id="6832.A0A553NBA2"/>
<dbReference type="EMBL" id="VCGU01000458">
    <property type="protein sequence ID" value="TRY62697.1"/>
    <property type="molecule type" value="Genomic_DNA"/>
</dbReference>
<sequence length="706" mass="78473">MNWTWAHKASKDVRPEKAISAEARLMAIKKAGKIWKKGVEDSLKTAPHKNKNDTLDTRKRRTAEFVLGETVGLAVQALKEEKTVMNIPPPATSPLCTILERFANLEKTIAHMLTTNESEITTFISSHTPLSKLLTDDVPAVILAKKELDQLIKRRAQCNNSLDKETNKFKKMSNEDDIEDERLNQQLETKEKIAFDLDNLEKEVNQENDKLTSTLMTLVSRENRYAESVLELMKLKKSFYENAFKTLEAELPNVQKILQETKFRPVFGERLEDHLEATEKDIAFPIWLAINKMLESGLNDEGLFRISPKQIKLDKFKAYLDSHEPVNELVVEGDVHLQAGLLKSYLRELPVPLLGGRDAYDRWIQSSVMRDERKKIKEFQSILDEEVSTSIKKNIQYVIKFLQELSKKSKATKMTPRNIAIVLGPNLLWSDRGFETDQSNLENIIAIVATMIECYHTIFPVDISFSPDGSWLPQSKCVSEPGTPVGIDGHQLQKSASASPAVTRNTIHLTTQVPVPAPRTSLCLDSPSPNHKRKVSIRSKMINKMKMGGPGAANEKLATLPPPPSHPPPSLPHGIHGSQSNQQTPPPKAPRPTSISLSKGTEEPNLFGGVASIYPSLIVRPSSPDHLILLPGTVSSSTAPEEHAQDPNPVPYERASLTKSIPPSSEDKNRHNTVPTTMLESPQTVLQATATTTSSAIPSSNGATAR</sequence>
<dbReference type="OMA" id="HESEMEM"/>
<feature type="region of interest" description="Disordered" evidence="3">
    <location>
        <begin position="518"/>
        <end position="537"/>
    </location>
</feature>
<evidence type="ECO:0000256" key="2">
    <source>
        <dbReference type="SAM" id="Coils"/>
    </source>
</evidence>
<evidence type="ECO:0000313" key="6">
    <source>
        <dbReference type="Proteomes" id="UP000318571"/>
    </source>
</evidence>
<dbReference type="SMART" id="SM00324">
    <property type="entry name" value="RhoGAP"/>
    <property type="match status" value="1"/>
</dbReference>
<feature type="compositionally biased region" description="Pro residues" evidence="3">
    <location>
        <begin position="560"/>
        <end position="571"/>
    </location>
</feature>
<keyword evidence="2" id="KW-0175">Coiled coil</keyword>
<dbReference type="GO" id="GO:0032956">
    <property type="term" value="P:regulation of actin cytoskeleton organization"/>
    <property type="evidence" value="ECO:0007669"/>
    <property type="project" value="TreeGrafter"/>
</dbReference>
<evidence type="ECO:0000256" key="3">
    <source>
        <dbReference type="SAM" id="MobiDB-lite"/>
    </source>
</evidence>
<feature type="coiled-coil region" evidence="2">
    <location>
        <begin position="148"/>
        <end position="250"/>
    </location>
</feature>
<organism evidence="5 6">
    <name type="scientific">Tigriopus californicus</name>
    <name type="common">Marine copepod</name>
    <dbReference type="NCBI Taxonomy" id="6832"/>
    <lineage>
        <taxon>Eukaryota</taxon>
        <taxon>Metazoa</taxon>
        <taxon>Ecdysozoa</taxon>
        <taxon>Arthropoda</taxon>
        <taxon>Crustacea</taxon>
        <taxon>Multicrustacea</taxon>
        <taxon>Hexanauplia</taxon>
        <taxon>Copepoda</taxon>
        <taxon>Harpacticoida</taxon>
        <taxon>Harpacticidae</taxon>
        <taxon>Tigriopus</taxon>
    </lineage>
</organism>
<dbReference type="AlphaFoldDB" id="A0A553NBA2"/>
<keyword evidence="1" id="KW-0343">GTPase activation</keyword>
<dbReference type="PROSITE" id="PS50238">
    <property type="entry name" value="RHOGAP"/>
    <property type="match status" value="1"/>
</dbReference>
<dbReference type="InterPro" id="IPR000198">
    <property type="entry name" value="RhoGAP_dom"/>
</dbReference>
<name>A0A553NBA2_TIGCA</name>
<evidence type="ECO:0000259" key="4">
    <source>
        <dbReference type="PROSITE" id="PS50238"/>
    </source>
</evidence>
<evidence type="ECO:0000313" key="5">
    <source>
        <dbReference type="EMBL" id="TRY62697.1"/>
    </source>
</evidence>
<dbReference type="InterPro" id="IPR027267">
    <property type="entry name" value="AH/BAR_dom_sf"/>
</dbReference>
<dbReference type="SUPFAM" id="SSF48350">
    <property type="entry name" value="GTPase activation domain, GAP"/>
    <property type="match status" value="1"/>
</dbReference>
<dbReference type="PANTHER" id="PTHR14130">
    <property type="entry name" value="3BP-1 RELATED RHOGAP"/>
    <property type="match status" value="1"/>
</dbReference>
<dbReference type="GO" id="GO:0005096">
    <property type="term" value="F:GTPase activator activity"/>
    <property type="evidence" value="ECO:0007669"/>
    <property type="project" value="UniProtKB-KW"/>
</dbReference>
<dbReference type="OrthoDB" id="19923at2759"/>
<dbReference type="Proteomes" id="UP000318571">
    <property type="component" value="Chromosome 10"/>
</dbReference>
<dbReference type="SUPFAM" id="SSF103657">
    <property type="entry name" value="BAR/IMD domain-like"/>
    <property type="match status" value="1"/>
</dbReference>
<feature type="region of interest" description="Disordered" evidence="3">
    <location>
        <begin position="631"/>
        <end position="706"/>
    </location>
</feature>
<dbReference type="GO" id="GO:0035020">
    <property type="term" value="P:regulation of Rac protein signal transduction"/>
    <property type="evidence" value="ECO:0007669"/>
    <property type="project" value="TreeGrafter"/>
</dbReference>
<feature type="region of interest" description="Disordered" evidence="3">
    <location>
        <begin position="545"/>
        <end position="605"/>
    </location>
</feature>
<reference evidence="5 6" key="1">
    <citation type="journal article" date="2018" name="Nat. Ecol. Evol.">
        <title>Genomic signatures of mitonuclear coevolution across populations of Tigriopus californicus.</title>
        <authorList>
            <person name="Barreto F.S."/>
            <person name="Watson E.T."/>
            <person name="Lima T.G."/>
            <person name="Willett C.S."/>
            <person name="Edmands S."/>
            <person name="Li W."/>
            <person name="Burton R.S."/>
        </authorList>
    </citation>
    <scope>NUCLEOTIDE SEQUENCE [LARGE SCALE GENOMIC DNA]</scope>
    <source>
        <strain evidence="5 6">San Diego</strain>
    </source>
</reference>
<feature type="compositionally biased region" description="Polar residues" evidence="3">
    <location>
        <begin position="672"/>
        <end position="687"/>
    </location>
</feature>
<dbReference type="Gene3D" id="1.10.555.10">
    <property type="entry name" value="Rho GTPase activation protein"/>
    <property type="match status" value="1"/>
</dbReference>
<feature type="domain" description="Rho-GAP" evidence="4">
    <location>
        <begin position="269"/>
        <end position="459"/>
    </location>
</feature>
<dbReference type="Pfam" id="PF00620">
    <property type="entry name" value="RhoGAP"/>
    <property type="match status" value="1"/>
</dbReference>